<accession>D4ZD70</accession>
<sequence length="67" mass="7411">MSSALPTGVDTAASFQNMDVLVEPTWKCLRRLAEVSALKPAASNKHKYSHAAKYPTKQKYSQMNPTD</sequence>
<protein>
    <submittedName>
        <fullName evidence="2">Uncharacterized protein</fullName>
    </submittedName>
</protein>
<feature type="compositionally biased region" description="Polar residues" evidence="1">
    <location>
        <begin position="58"/>
        <end position="67"/>
    </location>
</feature>
<dbReference type="Proteomes" id="UP000002350">
    <property type="component" value="Chromosome"/>
</dbReference>
<dbReference type="HOGENOM" id="CLU_2810053_0_0_6"/>
<gene>
    <name evidence="2" type="ordered locus">SVI_0021</name>
</gene>
<dbReference type="AlphaFoldDB" id="D4ZD70"/>
<name>D4ZD70_SHEVD</name>
<dbReference type="KEGG" id="svo:SVI_0021"/>
<evidence type="ECO:0000256" key="1">
    <source>
        <dbReference type="SAM" id="MobiDB-lite"/>
    </source>
</evidence>
<keyword evidence="3" id="KW-1185">Reference proteome</keyword>
<reference evidence="3" key="1">
    <citation type="journal article" date="2010" name="Mol. Biosyst.">
        <title>Complete genome sequence and comparative analysis of Shewanella violacea, a psychrophilic and piezophilic bacterium from deep sea floor sediments.</title>
        <authorList>
            <person name="Aono E."/>
            <person name="Baba T."/>
            <person name="Ara T."/>
            <person name="Nishi T."/>
            <person name="Nakamichi T."/>
            <person name="Inamoto E."/>
            <person name="Toyonaga H."/>
            <person name="Hasegawa M."/>
            <person name="Takai Y."/>
            <person name="Okumura Y."/>
            <person name="Baba M."/>
            <person name="Tomita M."/>
            <person name="Kato C."/>
            <person name="Oshima T."/>
            <person name="Nakasone K."/>
            <person name="Mori H."/>
        </authorList>
    </citation>
    <scope>NUCLEOTIDE SEQUENCE [LARGE SCALE GENOMIC DNA]</scope>
    <source>
        <strain evidence="3">JCM 10179 / CIP 106290 / LMG 19151 / DSS12</strain>
    </source>
</reference>
<proteinExistence type="predicted"/>
<organism evidence="2 3">
    <name type="scientific">Shewanella violacea (strain JCM 10179 / CIP 106290 / LMG 19151 / DSS12)</name>
    <dbReference type="NCBI Taxonomy" id="637905"/>
    <lineage>
        <taxon>Bacteria</taxon>
        <taxon>Pseudomonadati</taxon>
        <taxon>Pseudomonadota</taxon>
        <taxon>Gammaproteobacteria</taxon>
        <taxon>Alteromonadales</taxon>
        <taxon>Shewanellaceae</taxon>
        <taxon>Shewanella</taxon>
    </lineage>
</organism>
<dbReference type="EMBL" id="AP011177">
    <property type="protein sequence ID" value="BAI99991.1"/>
    <property type="molecule type" value="Genomic_DNA"/>
</dbReference>
<feature type="region of interest" description="Disordered" evidence="1">
    <location>
        <begin position="40"/>
        <end position="67"/>
    </location>
</feature>
<evidence type="ECO:0000313" key="3">
    <source>
        <dbReference type="Proteomes" id="UP000002350"/>
    </source>
</evidence>
<evidence type="ECO:0000313" key="2">
    <source>
        <dbReference type="EMBL" id="BAI99991.1"/>
    </source>
</evidence>